<dbReference type="PROSITE" id="PS50082">
    <property type="entry name" value="WD_REPEATS_2"/>
    <property type="match status" value="1"/>
</dbReference>
<evidence type="ECO:0000256" key="6">
    <source>
        <dbReference type="ARBA" id="ARBA00022853"/>
    </source>
</evidence>
<dbReference type="InterPro" id="IPR019775">
    <property type="entry name" value="WD40_repeat_CS"/>
</dbReference>
<evidence type="ECO:0000256" key="3">
    <source>
        <dbReference type="ARBA" id="ARBA00022574"/>
    </source>
</evidence>
<evidence type="ECO:0000313" key="10">
    <source>
        <dbReference type="EMBL" id="KAF0288625.1"/>
    </source>
</evidence>
<dbReference type="OrthoDB" id="7318948at2759"/>
<dbReference type="GO" id="GO:0071169">
    <property type="term" value="P:establishment of protein localization to chromatin"/>
    <property type="evidence" value="ECO:0007669"/>
    <property type="project" value="TreeGrafter"/>
</dbReference>
<accession>A0A6A4V4Q8</accession>
<keyword evidence="6" id="KW-0156">Chromatin regulator</keyword>
<reference evidence="10 11" key="1">
    <citation type="submission" date="2019-07" db="EMBL/GenBank/DDBJ databases">
        <title>Draft genome assembly of a fouling barnacle, Amphibalanus amphitrite (Darwin, 1854): The first reference genome for Thecostraca.</title>
        <authorList>
            <person name="Kim W."/>
        </authorList>
    </citation>
    <scope>NUCLEOTIDE SEQUENCE [LARGE SCALE GENOMIC DNA]</scope>
    <source>
        <strain evidence="10">SNU_AA5</strain>
        <tissue evidence="10">Soma without cirri and trophi</tissue>
    </source>
</reference>
<dbReference type="CDD" id="cd12442">
    <property type="entry name" value="RRM_RBM48"/>
    <property type="match status" value="1"/>
</dbReference>
<feature type="compositionally biased region" description="Low complexity" evidence="8">
    <location>
        <begin position="1"/>
        <end position="18"/>
    </location>
</feature>
<dbReference type="GO" id="GO:0005664">
    <property type="term" value="C:nuclear origin of replication recognition complex"/>
    <property type="evidence" value="ECO:0007669"/>
    <property type="project" value="TreeGrafter"/>
</dbReference>
<feature type="repeat" description="WD" evidence="7">
    <location>
        <begin position="325"/>
        <end position="352"/>
    </location>
</feature>
<feature type="region of interest" description="Disordered" evidence="8">
    <location>
        <begin position="857"/>
        <end position="886"/>
    </location>
</feature>
<organism evidence="10 11">
    <name type="scientific">Amphibalanus amphitrite</name>
    <name type="common">Striped barnacle</name>
    <name type="synonym">Balanus amphitrite</name>
    <dbReference type="NCBI Taxonomy" id="1232801"/>
    <lineage>
        <taxon>Eukaryota</taxon>
        <taxon>Metazoa</taxon>
        <taxon>Ecdysozoa</taxon>
        <taxon>Arthropoda</taxon>
        <taxon>Crustacea</taxon>
        <taxon>Multicrustacea</taxon>
        <taxon>Cirripedia</taxon>
        <taxon>Thoracica</taxon>
        <taxon>Thoracicalcarea</taxon>
        <taxon>Balanomorpha</taxon>
        <taxon>Balanoidea</taxon>
        <taxon>Balanidae</taxon>
        <taxon>Amphibalaninae</taxon>
        <taxon>Amphibalanus</taxon>
    </lineage>
</organism>
<protein>
    <submittedName>
        <fullName evidence="10">Leucine-rich repeat and WD repeat-containing protein 1</fullName>
    </submittedName>
</protein>
<dbReference type="SUPFAM" id="SSF50978">
    <property type="entry name" value="WD40 repeat-like"/>
    <property type="match status" value="1"/>
</dbReference>
<feature type="compositionally biased region" description="Low complexity" evidence="8">
    <location>
        <begin position="780"/>
        <end position="791"/>
    </location>
</feature>
<dbReference type="AlphaFoldDB" id="A0A6A4V4Q8"/>
<feature type="compositionally biased region" description="Pro residues" evidence="8">
    <location>
        <begin position="166"/>
        <end position="177"/>
    </location>
</feature>
<feature type="domain" description="Leucine-rich repeat and WD repeat-containing protein 1 WD" evidence="9">
    <location>
        <begin position="199"/>
        <end position="520"/>
    </location>
</feature>
<dbReference type="Pfam" id="PF23215">
    <property type="entry name" value="WD_LRWD1"/>
    <property type="match status" value="1"/>
</dbReference>
<feature type="compositionally biased region" description="Polar residues" evidence="8">
    <location>
        <begin position="96"/>
        <end position="117"/>
    </location>
</feature>
<evidence type="ECO:0000256" key="5">
    <source>
        <dbReference type="ARBA" id="ARBA00022737"/>
    </source>
</evidence>
<keyword evidence="3 7" id="KW-0853">WD repeat</keyword>
<feature type="compositionally biased region" description="Basic residues" evidence="8">
    <location>
        <begin position="756"/>
        <end position="767"/>
    </location>
</feature>
<dbReference type="PROSITE" id="PS00678">
    <property type="entry name" value="WD_REPEATS_1"/>
    <property type="match status" value="1"/>
</dbReference>
<feature type="compositionally biased region" description="Basic and acidic residues" evidence="8">
    <location>
        <begin position="35"/>
        <end position="44"/>
    </location>
</feature>
<gene>
    <name evidence="10" type="primary">lrwd1_0</name>
    <name evidence="10" type="ORF">FJT64_012999</name>
</gene>
<dbReference type="InterPro" id="IPR034264">
    <property type="entry name" value="RBM48_RRM"/>
</dbReference>
<evidence type="ECO:0000256" key="4">
    <source>
        <dbReference type="ARBA" id="ARBA00022614"/>
    </source>
</evidence>
<name>A0A6A4V4Q8_AMPAM</name>
<feature type="compositionally biased region" description="Low complexity" evidence="8">
    <location>
        <begin position="68"/>
        <end position="81"/>
    </location>
</feature>
<evidence type="ECO:0000256" key="1">
    <source>
        <dbReference type="ARBA" id="ARBA00004286"/>
    </source>
</evidence>
<evidence type="ECO:0000256" key="2">
    <source>
        <dbReference type="ARBA" id="ARBA00022454"/>
    </source>
</evidence>
<evidence type="ECO:0000313" key="11">
    <source>
        <dbReference type="Proteomes" id="UP000440578"/>
    </source>
</evidence>
<feature type="region of interest" description="Disordered" evidence="8">
    <location>
        <begin position="1"/>
        <end position="195"/>
    </location>
</feature>
<proteinExistence type="predicted"/>
<keyword evidence="5" id="KW-0677">Repeat</keyword>
<keyword evidence="2" id="KW-0158">Chromosome</keyword>
<dbReference type="SMART" id="SM00320">
    <property type="entry name" value="WD40"/>
    <property type="match status" value="2"/>
</dbReference>
<dbReference type="InterPro" id="IPR015943">
    <property type="entry name" value="WD40/YVTN_repeat-like_dom_sf"/>
</dbReference>
<feature type="compositionally biased region" description="Low complexity" evidence="8">
    <location>
        <begin position="118"/>
        <end position="131"/>
    </location>
</feature>
<dbReference type="InterPro" id="IPR052489">
    <property type="entry name" value="LRWD1"/>
</dbReference>
<comment type="caution">
    <text evidence="10">The sequence shown here is derived from an EMBL/GenBank/DDBJ whole genome shotgun (WGS) entry which is preliminary data.</text>
</comment>
<dbReference type="GO" id="GO:0003682">
    <property type="term" value="F:chromatin binding"/>
    <property type="evidence" value="ECO:0007669"/>
    <property type="project" value="TreeGrafter"/>
</dbReference>
<dbReference type="Gene3D" id="2.130.10.10">
    <property type="entry name" value="YVTN repeat-like/Quinoprotein amine dehydrogenase"/>
    <property type="match status" value="1"/>
</dbReference>
<keyword evidence="4" id="KW-0433">Leucine-rich repeat</keyword>
<dbReference type="InterPro" id="IPR056160">
    <property type="entry name" value="WD_LRWD1"/>
</dbReference>
<dbReference type="Proteomes" id="UP000440578">
    <property type="component" value="Unassembled WGS sequence"/>
</dbReference>
<dbReference type="InterPro" id="IPR001680">
    <property type="entry name" value="WD40_rpt"/>
</dbReference>
<sequence>MVRSSRASAAPSAATSSAEGRRSSGRSARAPLRFRLSESPDSPERTPSAARSSDTKARRKRASGGGSASTKAKSTPKKTASAGGGSGTPATKSTPKKNTSTLAGSGTPATKSTPKKNTSTGAGSGTPATRSTPKKTASSGAAGETPGTPARRRLLSGDRETTTEPPAKPKAPPPPIQYDPADYSDGANLDWDDDDEVSTKYEPAHFLRCHSARGDPSDVHTDLWDCKFMPGGGGGDVGDVVATCGGNSVCLIQVQTGKLLKKFSHPDISERLSALAWSRLRLSELGARRIAILAVGGTGRVYLLHPDNLTWYATFSPGPAGRCEVTALVFHPRRSRWLLAATGDGAVSLWDVGVPAPPLYKVEPFQLLRLETATPPLALAVHASAELLLVGCEGGLSGWQLTLDVVRGERQPREVRYKLPEPPAGASEGDEEFVDAITLLGTEKVAVKCASRGCVYVWSLSDLEPPEDGGRAPIRVDLIPAPCRMLRWSDTTESYLGLGAGTNLLAAGDDKGAIWMWNWRDSSASSGEPVNTLYWPRPQDEELSRARKVPLHRFPILMNRVCLSEDEQYLVYTVADESRHLLLRNVSSLNIADELAALCQRFGPLAQFGPVDGYETERFTKVYHVQYKRMAAARFAKGQLDDRSFFGTHLKACYAPELETLEETADKLRWRRLYYRNGLARGRGGRRPGERTAAVPPPEVDPGPSGDPPPAAEPPGPLIGPCLPLPGEWVPPAADGGAQQTAPPEQPEPPTAPDRPRKRIVFKRKRIHETPEQQPKRPAESSGSSSSAEQSLIERTTDRLRMVREQIQQAAMMLAALALLGGASAQYDVDDAGDYEDDFLNQLQQDYALRAAHLRDGGRDVDYERSPPFGRGDYIDEVYDDESDDD</sequence>
<feature type="compositionally biased region" description="Pro residues" evidence="8">
    <location>
        <begin position="695"/>
        <end position="718"/>
    </location>
</feature>
<dbReference type="InterPro" id="IPR036322">
    <property type="entry name" value="WD40_repeat_dom_sf"/>
</dbReference>
<feature type="compositionally biased region" description="Acidic residues" evidence="8">
    <location>
        <begin position="875"/>
        <end position="886"/>
    </location>
</feature>
<evidence type="ECO:0000259" key="9">
    <source>
        <dbReference type="Pfam" id="PF23215"/>
    </source>
</evidence>
<dbReference type="GO" id="GO:0006325">
    <property type="term" value="P:chromatin organization"/>
    <property type="evidence" value="ECO:0007669"/>
    <property type="project" value="UniProtKB-KW"/>
</dbReference>
<feature type="compositionally biased region" description="Basic and acidic residues" evidence="8">
    <location>
        <begin position="768"/>
        <end position="779"/>
    </location>
</feature>
<comment type="subcellular location">
    <subcellularLocation>
        <location evidence="1">Chromosome</location>
    </subcellularLocation>
</comment>
<dbReference type="EMBL" id="VIIS01002090">
    <property type="protein sequence ID" value="KAF0288625.1"/>
    <property type="molecule type" value="Genomic_DNA"/>
</dbReference>
<evidence type="ECO:0000256" key="8">
    <source>
        <dbReference type="SAM" id="MobiDB-lite"/>
    </source>
</evidence>
<dbReference type="PANTHER" id="PTHR24370:SF10">
    <property type="entry name" value="LEUCINE-RICH REPEAT AND WD REPEAT-CONTAINING PROTEIN 1"/>
    <property type="match status" value="1"/>
</dbReference>
<feature type="region of interest" description="Disordered" evidence="8">
    <location>
        <begin position="680"/>
        <end position="793"/>
    </location>
</feature>
<feature type="compositionally biased region" description="Pro residues" evidence="8">
    <location>
        <begin position="744"/>
        <end position="753"/>
    </location>
</feature>
<keyword evidence="11" id="KW-1185">Reference proteome</keyword>
<evidence type="ECO:0000256" key="7">
    <source>
        <dbReference type="PROSITE-ProRule" id="PRU00221"/>
    </source>
</evidence>
<dbReference type="PANTHER" id="PTHR24370">
    <property type="entry name" value="OPTICIN"/>
    <property type="match status" value="1"/>
</dbReference>